<sequence length="227" mass="25146">PMNPEPIDLHPITLGVKRQHCFEDILNDVPESKSDLKRIRTEDNYPGGNAVISAAISNNYDGALNTSLNNVAVKNEKDFSEFFIKEGIENDLAGANYFDKKENNLLGDKNSGESANISEAICHVTNPEFDSRKAQDNNCDPSFIYSFPTSNVMSTGKTMDSISYEQQPSYNIPDEPSTINSNLKPPRENEISLPEGYRIDKRADSNLGLLMQAIVLLERGVSSLPDD</sequence>
<dbReference type="EMBL" id="CAJVPT010026849">
    <property type="protein sequence ID" value="CAG8681283.1"/>
    <property type="molecule type" value="Genomic_DNA"/>
</dbReference>
<protein>
    <submittedName>
        <fullName evidence="1">2113_t:CDS:1</fullName>
    </submittedName>
</protein>
<proteinExistence type="predicted"/>
<feature type="non-terminal residue" evidence="1">
    <location>
        <position position="1"/>
    </location>
</feature>
<evidence type="ECO:0000313" key="1">
    <source>
        <dbReference type="EMBL" id="CAG8681283.1"/>
    </source>
</evidence>
<accession>A0ACA9NWN5</accession>
<gene>
    <name evidence="1" type="ORF">ACOLOM_LOCUS9353</name>
</gene>
<reference evidence="1" key="1">
    <citation type="submission" date="2021-06" db="EMBL/GenBank/DDBJ databases">
        <authorList>
            <person name="Kallberg Y."/>
            <person name="Tangrot J."/>
            <person name="Rosling A."/>
        </authorList>
    </citation>
    <scope>NUCLEOTIDE SEQUENCE</scope>
    <source>
        <strain evidence="1">CL356</strain>
    </source>
</reference>
<evidence type="ECO:0000313" key="2">
    <source>
        <dbReference type="Proteomes" id="UP000789525"/>
    </source>
</evidence>
<organism evidence="1 2">
    <name type="scientific">Acaulospora colombiana</name>
    <dbReference type="NCBI Taxonomy" id="27376"/>
    <lineage>
        <taxon>Eukaryota</taxon>
        <taxon>Fungi</taxon>
        <taxon>Fungi incertae sedis</taxon>
        <taxon>Mucoromycota</taxon>
        <taxon>Glomeromycotina</taxon>
        <taxon>Glomeromycetes</taxon>
        <taxon>Diversisporales</taxon>
        <taxon>Acaulosporaceae</taxon>
        <taxon>Acaulospora</taxon>
    </lineage>
</organism>
<dbReference type="Proteomes" id="UP000789525">
    <property type="component" value="Unassembled WGS sequence"/>
</dbReference>
<name>A0ACA9NWN5_9GLOM</name>
<comment type="caution">
    <text evidence="1">The sequence shown here is derived from an EMBL/GenBank/DDBJ whole genome shotgun (WGS) entry which is preliminary data.</text>
</comment>
<keyword evidence="2" id="KW-1185">Reference proteome</keyword>